<dbReference type="Proteomes" id="UP000315995">
    <property type="component" value="Chromosome"/>
</dbReference>
<accession>A0A4Y6PUG2</accession>
<dbReference type="InterPro" id="IPR028082">
    <property type="entry name" value="Peripla_BP_I"/>
</dbReference>
<accession>A0A5B8Y972</accession>
<dbReference type="AlphaFoldDB" id="A0A4Y6PUG2"/>
<organism evidence="4 5">
    <name type="scientific">Persicimonas caeni</name>
    <dbReference type="NCBI Taxonomy" id="2292766"/>
    <lineage>
        <taxon>Bacteria</taxon>
        <taxon>Deltaproteobacteria</taxon>
        <taxon>Bradymonadales</taxon>
        <taxon>Bradymonadaceae</taxon>
        <taxon>Persicimonas</taxon>
    </lineage>
</organism>
<evidence type="ECO:0000313" key="4">
    <source>
        <dbReference type="EMBL" id="QDG51395.1"/>
    </source>
</evidence>
<dbReference type="PANTHER" id="PTHR47235:SF1">
    <property type="entry name" value="BLR6548 PROTEIN"/>
    <property type="match status" value="1"/>
</dbReference>
<evidence type="ECO:0000313" key="5">
    <source>
        <dbReference type="Proteomes" id="UP000315995"/>
    </source>
</evidence>
<dbReference type="Pfam" id="PF13458">
    <property type="entry name" value="Peripla_BP_6"/>
    <property type="match status" value="1"/>
</dbReference>
<protein>
    <recommendedName>
        <fullName evidence="3">Leucine-binding protein domain-containing protein</fullName>
    </recommendedName>
</protein>
<feature type="domain" description="Leucine-binding protein" evidence="3">
    <location>
        <begin position="107"/>
        <end position="437"/>
    </location>
</feature>
<dbReference type="CDD" id="cd06343">
    <property type="entry name" value="PBP1_ABC_ligand_binding-like"/>
    <property type="match status" value="1"/>
</dbReference>
<dbReference type="Gene3D" id="3.40.50.2300">
    <property type="match status" value="2"/>
</dbReference>
<sequence>MPPHRTHHEGKMPTHRIHSAANLHDPPSVSSSRQPVVTNITLWRSHAMKIKKLHALLALALSVSLVGVGCDKKEEAKTDEKAEAEGAAEEAAPEIKADKGVDLESKTIHVGALNDTSGPAVAIGKPFAVGKKLVAERVNAGEVLPEGWKVEMHNKDHGYNPQKALQGYKEMSDDVLYVATSFGTPPTLQVRPMLERDKVVAFPASLSEQLAQNEFTPPTGPTYKMETMRAFDWAVEHAKKGGKEFKPGIIYQADDYGKDGIDGMKQAAKAHGVEIVAEASIKPGEKEVTAAVKKLKDAGANYVMLTLLPSSAAPVLGKAAQLEYQPVFMGNTPTWVDAFFSDKSPAPPQIFANFHWVTGFPYWGEDVPGMKEFEAAFDKHAKDQPRDFYVLVSYIQGLAQAEILKRAIENKDLTREGFVTAMHSIEDWNADGLIQPISLEKVPYVTGTKTRVLKPNFEKKTWEVAGDYKTPKAFEGAGDKQAKKDE</sequence>
<evidence type="ECO:0000259" key="3">
    <source>
        <dbReference type="Pfam" id="PF13458"/>
    </source>
</evidence>
<dbReference type="SUPFAM" id="SSF53822">
    <property type="entry name" value="Periplasmic binding protein-like I"/>
    <property type="match status" value="1"/>
</dbReference>
<gene>
    <name evidence="4" type="ORF">FIV42_11780</name>
</gene>
<dbReference type="InterPro" id="IPR028081">
    <property type="entry name" value="Leu-bd"/>
</dbReference>
<keyword evidence="5" id="KW-1185">Reference proteome</keyword>
<dbReference type="EMBL" id="CP041186">
    <property type="protein sequence ID" value="QDG51395.1"/>
    <property type="molecule type" value="Genomic_DNA"/>
</dbReference>
<name>A0A4Y6PUG2_PERCE</name>
<proteinExistence type="inferred from homology"/>
<dbReference type="OrthoDB" id="24024at2"/>
<reference evidence="4 5" key="1">
    <citation type="submission" date="2019-06" db="EMBL/GenBank/DDBJ databases">
        <title>Persicimonas caeni gen. nov., sp. nov., a predatory bacterium isolated from solar saltern.</title>
        <authorList>
            <person name="Wang S."/>
        </authorList>
    </citation>
    <scope>NUCLEOTIDE SEQUENCE [LARGE SCALE GENOMIC DNA]</scope>
    <source>
        <strain evidence="4 5">YN101</strain>
    </source>
</reference>
<evidence type="ECO:0000256" key="2">
    <source>
        <dbReference type="ARBA" id="ARBA00022729"/>
    </source>
</evidence>
<evidence type="ECO:0000256" key="1">
    <source>
        <dbReference type="ARBA" id="ARBA00010062"/>
    </source>
</evidence>
<comment type="similarity">
    <text evidence="1">Belongs to the leucine-binding protein family.</text>
</comment>
<dbReference type="PANTHER" id="PTHR47235">
    <property type="entry name" value="BLR6548 PROTEIN"/>
    <property type="match status" value="1"/>
</dbReference>
<keyword evidence="2" id="KW-0732">Signal</keyword>